<protein>
    <submittedName>
        <fullName evidence="3 5">Uncharacterized protein</fullName>
    </submittedName>
</protein>
<name>A0A183TPQ7_SCHSO</name>
<reference evidence="3 4" key="2">
    <citation type="submission" date="2018-11" db="EMBL/GenBank/DDBJ databases">
        <authorList>
            <consortium name="Pathogen Informatics"/>
        </authorList>
    </citation>
    <scope>NUCLEOTIDE SEQUENCE [LARGE SCALE GENOMIC DNA]</scope>
    <source>
        <strain evidence="3 4">NST_G2</strain>
    </source>
</reference>
<dbReference type="STRING" id="70667.A0A183TPQ7"/>
<organism evidence="5">
    <name type="scientific">Schistocephalus solidus</name>
    <name type="common">Tapeworm</name>
    <dbReference type="NCBI Taxonomy" id="70667"/>
    <lineage>
        <taxon>Eukaryota</taxon>
        <taxon>Metazoa</taxon>
        <taxon>Spiralia</taxon>
        <taxon>Lophotrochozoa</taxon>
        <taxon>Platyhelminthes</taxon>
        <taxon>Cestoda</taxon>
        <taxon>Eucestoda</taxon>
        <taxon>Diphyllobothriidea</taxon>
        <taxon>Diphyllobothriidae</taxon>
        <taxon>Schistocephalus</taxon>
    </lineage>
</organism>
<keyword evidence="4" id="KW-1185">Reference proteome</keyword>
<dbReference type="AlphaFoldDB" id="A0A183TPQ7"/>
<dbReference type="OrthoDB" id="6512918at2759"/>
<reference evidence="5" key="1">
    <citation type="submission" date="2016-06" db="UniProtKB">
        <authorList>
            <consortium name="WormBaseParasite"/>
        </authorList>
    </citation>
    <scope>IDENTIFICATION</scope>
</reference>
<dbReference type="GO" id="GO:0005319">
    <property type="term" value="F:lipid transporter activity"/>
    <property type="evidence" value="ECO:0007669"/>
    <property type="project" value="TreeGrafter"/>
</dbReference>
<keyword evidence="1" id="KW-0813">Transport</keyword>
<dbReference type="GO" id="GO:0140359">
    <property type="term" value="F:ABC-type transporter activity"/>
    <property type="evidence" value="ECO:0007669"/>
    <property type="project" value="InterPro"/>
</dbReference>
<dbReference type="EMBL" id="UYSU01044474">
    <property type="protein sequence ID" value="VDM04841.1"/>
    <property type="molecule type" value="Genomic_DNA"/>
</dbReference>
<evidence type="ECO:0000313" key="3">
    <source>
        <dbReference type="EMBL" id="VDM04841.1"/>
    </source>
</evidence>
<dbReference type="Proteomes" id="UP000275846">
    <property type="component" value="Unassembled WGS sequence"/>
</dbReference>
<gene>
    <name evidence="3" type="ORF">SSLN_LOCUS18455</name>
</gene>
<dbReference type="GO" id="GO:0016020">
    <property type="term" value="C:membrane"/>
    <property type="evidence" value="ECO:0007669"/>
    <property type="project" value="InterPro"/>
</dbReference>
<dbReference type="PANTHER" id="PTHR19229">
    <property type="entry name" value="ATP-BINDING CASSETTE TRANSPORTER SUBFAMILY A ABCA"/>
    <property type="match status" value="1"/>
</dbReference>
<sequence length="85" mass="9520">MEEWEALCNRVGIMAAGQFHCFGTVPRLKERFGEGNIVEVDVRAQAERVTESLRSELGEENIQSGTFLIWPVLLSHSAGIRTTPF</sequence>
<proteinExistence type="predicted"/>
<dbReference type="WBParaSite" id="SSLN_0001915201-mRNA-1">
    <property type="protein sequence ID" value="SSLN_0001915201-mRNA-1"/>
    <property type="gene ID" value="SSLN_0001915201"/>
</dbReference>
<dbReference type="InterPro" id="IPR026082">
    <property type="entry name" value="ABCA"/>
</dbReference>
<evidence type="ECO:0000256" key="2">
    <source>
        <dbReference type="ARBA" id="ARBA00022737"/>
    </source>
</evidence>
<accession>A0A183TPQ7</accession>
<evidence type="ECO:0000313" key="5">
    <source>
        <dbReference type="WBParaSite" id="SSLN_0001915201-mRNA-1"/>
    </source>
</evidence>
<evidence type="ECO:0000256" key="1">
    <source>
        <dbReference type="ARBA" id="ARBA00022448"/>
    </source>
</evidence>
<evidence type="ECO:0000313" key="4">
    <source>
        <dbReference type="Proteomes" id="UP000275846"/>
    </source>
</evidence>
<keyword evidence="2" id="KW-0677">Repeat</keyword>
<dbReference type="PANTHER" id="PTHR19229:SF36">
    <property type="entry name" value="ATP-BINDING CASSETTE SUB-FAMILY A MEMBER 2"/>
    <property type="match status" value="1"/>
</dbReference>